<proteinExistence type="predicted"/>
<comment type="caution">
    <text evidence="1">The sequence shown here is derived from an EMBL/GenBank/DDBJ whole genome shotgun (WGS) entry which is preliminary data.</text>
</comment>
<dbReference type="OrthoDB" id="2584775at2"/>
<dbReference type="Gene3D" id="3.40.630.30">
    <property type="match status" value="1"/>
</dbReference>
<dbReference type="RefSeq" id="WP_144448518.1">
    <property type="nucleotide sequence ID" value="NZ_VLKZ01000001.1"/>
</dbReference>
<reference evidence="1 2" key="1">
    <citation type="journal article" date="2015" name="Stand. Genomic Sci.">
        <title>Genomic Encyclopedia of Bacterial and Archaeal Type Strains, Phase III: the genomes of soil and plant-associated and newly described type strains.</title>
        <authorList>
            <person name="Whitman W.B."/>
            <person name="Woyke T."/>
            <person name="Klenk H.P."/>
            <person name="Zhou Y."/>
            <person name="Lilburn T.G."/>
            <person name="Beck B.J."/>
            <person name="De Vos P."/>
            <person name="Vandamme P."/>
            <person name="Eisen J.A."/>
            <person name="Garrity G."/>
            <person name="Hugenholtz P."/>
            <person name="Kyrpides N.C."/>
        </authorList>
    </citation>
    <scope>NUCLEOTIDE SEQUENCE [LARGE SCALE GENOMIC DNA]</scope>
    <source>
        <strain evidence="1 2">CGMCC 1.10116</strain>
    </source>
</reference>
<dbReference type="InterPro" id="IPR016181">
    <property type="entry name" value="Acyl_CoA_acyltransferase"/>
</dbReference>
<protein>
    <recommendedName>
        <fullName evidence="3">N-acetyltransferase domain-containing protein</fullName>
    </recommendedName>
</protein>
<keyword evidence="2" id="KW-1185">Reference proteome</keyword>
<evidence type="ECO:0000313" key="2">
    <source>
        <dbReference type="Proteomes" id="UP000315711"/>
    </source>
</evidence>
<dbReference type="Proteomes" id="UP000315711">
    <property type="component" value="Unassembled WGS sequence"/>
</dbReference>
<evidence type="ECO:0008006" key="3">
    <source>
        <dbReference type="Google" id="ProtNLM"/>
    </source>
</evidence>
<dbReference type="EMBL" id="VLKZ01000001">
    <property type="protein sequence ID" value="TWI59678.1"/>
    <property type="molecule type" value="Genomic_DNA"/>
</dbReference>
<name>A0A562QSD5_9BACI</name>
<organism evidence="1 2">
    <name type="scientific">Halalkalibacter nanhaiisediminis</name>
    <dbReference type="NCBI Taxonomy" id="688079"/>
    <lineage>
        <taxon>Bacteria</taxon>
        <taxon>Bacillati</taxon>
        <taxon>Bacillota</taxon>
        <taxon>Bacilli</taxon>
        <taxon>Bacillales</taxon>
        <taxon>Bacillaceae</taxon>
        <taxon>Halalkalibacter</taxon>
    </lineage>
</organism>
<evidence type="ECO:0000313" key="1">
    <source>
        <dbReference type="EMBL" id="TWI59678.1"/>
    </source>
</evidence>
<accession>A0A562QSD5</accession>
<gene>
    <name evidence="1" type="ORF">IQ10_00098</name>
</gene>
<sequence>MYELVKTRRQQKAFENIWEFSCEKQGWRNDPYAEMGIRYNLLLPKKHLLRKRKVIGTIEFIPYDPTNPHSTVEGPTRWEFSKHEEIMAYQSQTWEIDKLCIHPKYQRQGYFPFFMHVFAEHAILHQPKYYLALIEKKLYRMLRISFGLRVEQKGEEFIGPDTVLIPIVFDINKIMEDEERISRVLGIERAFRHGKQQDKGLFHNLLNR</sequence>
<dbReference type="SUPFAM" id="SSF55729">
    <property type="entry name" value="Acyl-CoA N-acyltransferases (Nat)"/>
    <property type="match status" value="1"/>
</dbReference>
<dbReference type="AlphaFoldDB" id="A0A562QSD5"/>